<evidence type="ECO:0000313" key="2">
    <source>
        <dbReference type="Proteomes" id="UP000603453"/>
    </source>
</evidence>
<sequence>MEIPEQLATFALAPDYELVDQNVDKSAYGLGRCAWPSKCISDVVYIPRLPQLPPVLIEIQCKMDEDFTRRLINYSLQLKQEYGHLPKVLQFVDRCIWREFKIYSVDDVPYVQQLDYNLMLTINMDWFQLYSNSAFSCGGIYLTIQNLKRDVLCVLLPSLGEPDRVPIQTRHHRIVTVKAALTMVACDLPSARKVSIANFKTAYIIESSHNQAGATEAETFLKATQQLVTRWEERSLKSPMNLANQNRALS</sequence>
<protein>
    <submittedName>
        <fullName evidence="1">Uncharacterized protein</fullName>
    </submittedName>
</protein>
<comment type="caution">
    <text evidence="1">The sequence shown here is derived from an EMBL/GenBank/DDBJ whole genome shotgun (WGS) entry which is preliminary data.</text>
</comment>
<keyword evidence="2" id="KW-1185">Reference proteome</keyword>
<dbReference type="Proteomes" id="UP000603453">
    <property type="component" value="Unassembled WGS sequence"/>
</dbReference>
<dbReference type="EMBL" id="JAEPRD010000145">
    <property type="protein sequence ID" value="KAG2196497.1"/>
    <property type="molecule type" value="Genomic_DNA"/>
</dbReference>
<name>A0A8H7QQ96_9FUNG</name>
<evidence type="ECO:0000313" key="1">
    <source>
        <dbReference type="EMBL" id="KAG2196497.1"/>
    </source>
</evidence>
<proteinExistence type="predicted"/>
<dbReference type="AlphaFoldDB" id="A0A8H7QQ96"/>
<organism evidence="1 2">
    <name type="scientific">Mucor saturninus</name>
    <dbReference type="NCBI Taxonomy" id="64648"/>
    <lineage>
        <taxon>Eukaryota</taxon>
        <taxon>Fungi</taxon>
        <taxon>Fungi incertae sedis</taxon>
        <taxon>Mucoromycota</taxon>
        <taxon>Mucoromycotina</taxon>
        <taxon>Mucoromycetes</taxon>
        <taxon>Mucorales</taxon>
        <taxon>Mucorineae</taxon>
        <taxon>Mucoraceae</taxon>
        <taxon>Mucor</taxon>
    </lineage>
</organism>
<reference evidence="1" key="1">
    <citation type="submission" date="2020-12" db="EMBL/GenBank/DDBJ databases">
        <title>Metabolic potential, ecology and presence of endohyphal bacteria is reflected in genomic diversity of Mucoromycotina.</title>
        <authorList>
            <person name="Muszewska A."/>
            <person name="Okrasinska A."/>
            <person name="Steczkiewicz K."/>
            <person name="Drgas O."/>
            <person name="Orlowska M."/>
            <person name="Perlinska-Lenart U."/>
            <person name="Aleksandrzak-Piekarczyk T."/>
            <person name="Szatraj K."/>
            <person name="Zielenkiewicz U."/>
            <person name="Pilsyk S."/>
            <person name="Malc E."/>
            <person name="Mieczkowski P."/>
            <person name="Kruszewska J.S."/>
            <person name="Biernat P."/>
            <person name="Pawlowska J."/>
        </authorList>
    </citation>
    <scope>NUCLEOTIDE SEQUENCE</scope>
    <source>
        <strain evidence="1">WA0000017839</strain>
    </source>
</reference>
<accession>A0A8H7QQ96</accession>
<gene>
    <name evidence="1" type="ORF">INT47_012791</name>
</gene>
<dbReference type="OrthoDB" id="2281119at2759"/>